<name>R7QBW3_CHOCR</name>
<evidence type="ECO:0000256" key="2">
    <source>
        <dbReference type="ARBA" id="ARBA00022692"/>
    </source>
</evidence>
<dbReference type="SUPFAM" id="SSF46565">
    <property type="entry name" value="Chaperone J-domain"/>
    <property type="match status" value="1"/>
</dbReference>
<dbReference type="PhylomeDB" id="R7QBW3"/>
<dbReference type="Gene3D" id="1.10.287.110">
    <property type="entry name" value="DnaJ domain"/>
    <property type="match status" value="1"/>
</dbReference>
<keyword evidence="4" id="KW-0472">Membrane</keyword>
<proteinExistence type="predicted"/>
<dbReference type="Gramene" id="CDF35288">
    <property type="protein sequence ID" value="CDF35288"/>
    <property type="gene ID" value="CHC_T00003939001"/>
</dbReference>
<evidence type="ECO:0000256" key="1">
    <source>
        <dbReference type="ARBA" id="ARBA00004167"/>
    </source>
</evidence>
<reference evidence="8" key="1">
    <citation type="journal article" date="2013" name="Proc. Natl. Acad. Sci. U.S.A.">
        <title>Genome structure and metabolic features in the red seaweed Chondrus crispus shed light on evolution of the Archaeplastida.</title>
        <authorList>
            <person name="Collen J."/>
            <person name="Porcel B."/>
            <person name="Carre W."/>
            <person name="Ball S.G."/>
            <person name="Chaparro C."/>
            <person name="Tonon T."/>
            <person name="Barbeyron T."/>
            <person name="Michel G."/>
            <person name="Noel B."/>
            <person name="Valentin K."/>
            <person name="Elias M."/>
            <person name="Artiguenave F."/>
            <person name="Arun A."/>
            <person name="Aury J.M."/>
            <person name="Barbosa-Neto J.F."/>
            <person name="Bothwell J.H."/>
            <person name="Bouget F.Y."/>
            <person name="Brillet L."/>
            <person name="Cabello-Hurtado F."/>
            <person name="Capella-Gutierrez S."/>
            <person name="Charrier B."/>
            <person name="Cladiere L."/>
            <person name="Cock J.M."/>
            <person name="Coelho S.M."/>
            <person name="Colleoni C."/>
            <person name="Czjzek M."/>
            <person name="Da Silva C."/>
            <person name="Delage L."/>
            <person name="Denoeud F."/>
            <person name="Deschamps P."/>
            <person name="Dittami S.M."/>
            <person name="Gabaldon T."/>
            <person name="Gachon C.M."/>
            <person name="Groisillier A."/>
            <person name="Herve C."/>
            <person name="Jabbari K."/>
            <person name="Katinka M."/>
            <person name="Kloareg B."/>
            <person name="Kowalczyk N."/>
            <person name="Labadie K."/>
            <person name="Leblanc C."/>
            <person name="Lopez P.J."/>
            <person name="McLachlan D.H."/>
            <person name="Meslet-Cladiere L."/>
            <person name="Moustafa A."/>
            <person name="Nehr Z."/>
            <person name="Nyvall Collen P."/>
            <person name="Panaud O."/>
            <person name="Partensky F."/>
            <person name="Poulain J."/>
            <person name="Rensing S.A."/>
            <person name="Rousvoal S."/>
            <person name="Samson G."/>
            <person name="Symeonidi A."/>
            <person name="Weissenbach J."/>
            <person name="Zambounis A."/>
            <person name="Wincker P."/>
            <person name="Boyen C."/>
        </authorList>
    </citation>
    <scope>NUCLEOTIDE SEQUENCE [LARGE SCALE GENOMIC DNA]</scope>
    <source>
        <strain evidence="8">cv. Stackhouse</strain>
    </source>
</reference>
<feature type="compositionally biased region" description="Basic and acidic residues" evidence="5">
    <location>
        <begin position="68"/>
        <end position="90"/>
    </location>
</feature>
<dbReference type="STRING" id="2769.R7QBW3"/>
<dbReference type="PANTHER" id="PTHR43908">
    <property type="entry name" value="AT29763P-RELATED"/>
    <property type="match status" value="1"/>
</dbReference>
<sequence>MDGNRDDAERCLHLAATAMHGNDIAKATRLLAKSRRMYPLPEQQARFDAVLKLHIASTSSKKSSSSATHERNSRRDQGVEPEGDQEKRQATPEMAAAVRRVQQLSKKNHYDVLGVPRDAEGVTIKRAYRKLALRLHPDRNQAPGADEAFKRVGQAFVVVSDKERRRHYDQFGTDGPEHQPVRSARRRKSRTRGAAAFDDFDNARHEMTPDELFEFLFEAAARGGQGFTAQGFGPEGFFTTTRNDAGGQFREYRRYEGAEDSVCERFKPMLLMVFIITLAMVFAQDAAQQPYSLFRTSYHSREGMTPNQVRYYTASSIDLSRSRARRRMEMAVDVAAWEEYSSRCQKEMGKEDFLLRQSRKWLVGKRTRERYRAEYEAFEKPWCKKAGVLGTALQRQGVY</sequence>
<evidence type="ECO:0000256" key="3">
    <source>
        <dbReference type="ARBA" id="ARBA00022989"/>
    </source>
</evidence>
<dbReference type="Pfam" id="PF00226">
    <property type="entry name" value="DnaJ"/>
    <property type="match status" value="1"/>
</dbReference>
<keyword evidence="2" id="KW-0812">Transmembrane</keyword>
<comment type="subcellular location">
    <subcellularLocation>
        <location evidence="1">Membrane</location>
        <topology evidence="1">Single-pass membrane protein</topology>
    </subcellularLocation>
</comment>
<feature type="region of interest" description="Disordered" evidence="5">
    <location>
        <begin position="168"/>
        <end position="193"/>
    </location>
</feature>
<dbReference type="OrthoDB" id="4373at2759"/>
<dbReference type="InterPro" id="IPR036869">
    <property type="entry name" value="J_dom_sf"/>
</dbReference>
<dbReference type="Proteomes" id="UP000012073">
    <property type="component" value="Unassembled WGS sequence"/>
</dbReference>
<keyword evidence="3" id="KW-1133">Transmembrane helix</keyword>
<keyword evidence="8" id="KW-1185">Reference proteome</keyword>
<dbReference type="InterPro" id="IPR051100">
    <property type="entry name" value="DnaJ_subfamily_B/C"/>
</dbReference>
<feature type="compositionally biased region" description="Low complexity" evidence="5">
    <location>
        <begin position="57"/>
        <end position="67"/>
    </location>
</feature>
<dbReference type="InterPro" id="IPR015399">
    <property type="entry name" value="DUF1977_DnaJ-like"/>
</dbReference>
<dbReference type="PRINTS" id="PR00625">
    <property type="entry name" value="JDOMAIN"/>
</dbReference>
<dbReference type="CDD" id="cd06257">
    <property type="entry name" value="DnaJ"/>
    <property type="match status" value="1"/>
</dbReference>
<dbReference type="GeneID" id="17322821"/>
<protein>
    <recommendedName>
        <fullName evidence="6">J domain-containing protein</fullName>
    </recommendedName>
</protein>
<organism evidence="7 8">
    <name type="scientific">Chondrus crispus</name>
    <name type="common">Carrageen Irish moss</name>
    <name type="synonym">Polymorpha crispa</name>
    <dbReference type="NCBI Taxonomy" id="2769"/>
    <lineage>
        <taxon>Eukaryota</taxon>
        <taxon>Rhodophyta</taxon>
        <taxon>Florideophyceae</taxon>
        <taxon>Rhodymeniophycidae</taxon>
        <taxon>Gigartinales</taxon>
        <taxon>Gigartinaceae</taxon>
        <taxon>Chondrus</taxon>
    </lineage>
</organism>
<dbReference type="SMART" id="SM00271">
    <property type="entry name" value="DnaJ"/>
    <property type="match status" value="1"/>
</dbReference>
<evidence type="ECO:0000259" key="6">
    <source>
        <dbReference type="PROSITE" id="PS50076"/>
    </source>
</evidence>
<accession>R7QBW3</accession>
<dbReference type="AlphaFoldDB" id="R7QBW3"/>
<dbReference type="RefSeq" id="XP_005715107.1">
    <property type="nucleotide sequence ID" value="XM_005715050.1"/>
</dbReference>
<gene>
    <name evidence="7" type="ORF">CHC_T00003939001</name>
</gene>
<dbReference type="KEGG" id="ccp:CHC_T00003939001"/>
<feature type="compositionally biased region" description="Basic and acidic residues" evidence="5">
    <location>
        <begin position="168"/>
        <end position="180"/>
    </location>
</feature>
<evidence type="ECO:0000256" key="4">
    <source>
        <dbReference type="ARBA" id="ARBA00023136"/>
    </source>
</evidence>
<evidence type="ECO:0000313" key="7">
    <source>
        <dbReference type="EMBL" id="CDF35288.1"/>
    </source>
</evidence>
<dbReference type="Pfam" id="PF09320">
    <property type="entry name" value="DUF1977"/>
    <property type="match status" value="1"/>
</dbReference>
<dbReference type="EMBL" id="HG001726">
    <property type="protein sequence ID" value="CDF35288.1"/>
    <property type="molecule type" value="Genomic_DNA"/>
</dbReference>
<dbReference type="PROSITE" id="PS50076">
    <property type="entry name" value="DNAJ_2"/>
    <property type="match status" value="1"/>
</dbReference>
<dbReference type="InterPro" id="IPR001623">
    <property type="entry name" value="DnaJ_domain"/>
</dbReference>
<feature type="region of interest" description="Disordered" evidence="5">
    <location>
        <begin position="57"/>
        <end position="95"/>
    </location>
</feature>
<evidence type="ECO:0000256" key="5">
    <source>
        <dbReference type="SAM" id="MobiDB-lite"/>
    </source>
</evidence>
<feature type="domain" description="J" evidence="6">
    <location>
        <begin position="108"/>
        <end position="172"/>
    </location>
</feature>
<dbReference type="GO" id="GO:0016020">
    <property type="term" value="C:membrane"/>
    <property type="evidence" value="ECO:0007669"/>
    <property type="project" value="UniProtKB-SubCell"/>
</dbReference>
<evidence type="ECO:0000313" key="8">
    <source>
        <dbReference type="Proteomes" id="UP000012073"/>
    </source>
</evidence>